<proteinExistence type="predicted"/>
<comment type="caution">
    <text evidence="1">The sequence shown here is derived from an EMBL/GenBank/DDBJ whole genome shotgun (WGS) entry which is preliminary data.</text>
</comment>
<feature type="non-terminal residue" evidence="1">
    <location>
        <position position="1"/>
    </location>
</feature>
<dbReference type="AlphaFoldDB" id="A0A2P5B3Z5"/>
<evidence type="ECO:0000313" key="1">
    <source>
        <dbReference type="EMBL" id="PON43489.1"/>
    </source>
</evidence>
<sequence length="49" mass="5998">SEGVKNYNRVEREPYSSERQMERARKMGFIWLEEEIRRARVLSGLRKKK</sequence>
<organism evidence="1 2">
    <name type="scientific">Parasponia andersonii</name>
    <name type="common">Sponia andersonii</name>
    <dbReference type="NCBI Taxonomy" id="3476"/>
    <lineage>
        <taxon>Eukaryota</taxon>
        <taxon>Viridiplantae</taxon>
        <taxon>Streptophyta</taxon>
        <taxon>Embryophyta</taxon>
        <taxon>Tracheophyta</taxon>
        <taxon>Spermatophyta</taxon>
        <taxon>Magnoliopsida</taxon>
        <taxon>eudicotyledons</taxon>
        <taxon>Gunneridae</taxon>
        <taxon>Pentapetalae</taxon>
        <taxon>rosids</taxon>
        <taxon>fabids</taxon>
        <taxon>Rosales</taxon>
        <taxon>Cannabaceae</taxon>
        <taxon>Parasponia</taxon>
    </lineage>
</organism>
<dbReference type="Proteomes" id="UP000237105">
    <property type="component" value="Unassembled WGS sequence"/>
</dbReference>
<accession>A0A2P5B3Z5</accession>
<reference evidence="2" key="1">
    <citation type="submission" date="2016-06" db="EMBL/GenBank/DDBJ databases">
        <title>Parallel loss of symbiosis genes in relatives of nitrogen-fixing non-legume Parasponia.</title>
        <authorList>
            <person name="Van Velzen R."/>
            <person name="Holmer R."/>
            <person name="Bu F."/>
            <person name="Rutten L."/>
            <person name="Van Zeijl A."/>
            <person name="Liu W."/>
            <person name="Santuari L."/>
            <person name="Cao Q."/>
            <person name="Sharma T."/>
            <person name="Shen D."/>
            <person name="Roswanjaya Y."/>
            <person name="Wardhani T."/>
            <person name="Kalhor M.S."/>
            <person name="Jansen J."/>
            <person name="Van den Hoogen J."/>
            <person name="Gungor B."/>
            <person name="Hartog M."/>
            <person name="Hontelez J."/>
            <person name="Verver J."/>
            <person name="Yang W.-C."/>
            <person name="Schijlen E."/>
            <person name="Repin R."/>
            <person name="Schilthuizen M."/>
            <person name="Schranz E."/>
            <person name="Heidstra R."/>
            <person name="Miyata K."/>
            <person name="Fedorova E."/>
            <person name="Kohlen W."/>
            <person name="Bisseling T."/>
            <person name="Smit S."/>
            <person name="Geurts R."/>
        </authorList>
    </citation>
    <scope>NUCLEOTIDE SEQUENCE [LARGE SCALE GENOMIC DNA]</scope>
    <source>
        <strain evidence="2">cv. WU1-14</strain>
    </source>
</reference>
<dbReference type="EMBL" id="JXTB01000370">
    <property type="protein sequence ID" value="PON43489.1"/>
    <property type="molecule type" value="Genomic_DNA"/>
</dbReference>
<gene>
    <name evidence="1" type="ORF">PanWU01x14_273370</name>
</gene>
<protein>
    <submittedName>
        <fullName evidence="1">Uncharacterized protein</fullName>
    </submittedName>
</protein>
<name>A0A2P5B3Z5_PARAD</name>
<keyword evidence="2" id="KW-1185">Reference proteome</keyword>
<evidence type="ECO:0000313" key="2">
    <source>
        <dbReference type="Proteomes" id="UP000237105"/>
    </source>
</evidence>